<protein>
    <submittedName>
        <fullName evidence="1">Uncharacterized protein</fullName>
    </submittedName>
</protein>
<keyword evidence="2" id="KW-1185">Reference proteome</keyword>
<name>A0ACC0U3U0_9AGAM</name>
<gene>
    <name evidence="1" type="ORF">F5148DRAFT_1001220</name>
</gene>
<comment type="caution">
    <text evidence="1">The sequence shown here is derived from an EMBL/GenBank/DDBJ whole genome shotgun (WGS) entry which is preliminary data.</text>
</comment>
<organism evidence="1 2">
    <name type="scientific">Russula earlei</name>
    <dbReference type="NCBI Taxonomy" id="71964"/>
    <lineage>
        <taxon>Eukaryota</taxon>
        <taxon>Fungi</taxon>
        <taxon>Dikarya</taxon>
        <taxon>Basidiomycota</taxon>
        <taxon>Agaricomycotina</taxon>
        <taxon>Agaricomycetes</taxon>
        <taxon>Russulales</taxon>
        <taxon>Russulaceae</taxon>
        <taxon>Russula</taxon>
    </lineage>
</organism>
<evidence type="ECO:0000313" key="2">
    <source>
        <dbReference type="Proteomes" id="UP001207468"/>
    </source>
</evidence>
<sequence>MPFRRKAMRFPGLRILAKHIAQKIVSGSELRVNEVLIIKPAINSFEMKFSGSITRAGPFDAEISFETGLIIAWSGGVLGRIKMPNIAIAGRYGGEFEVETTFEIKHVGHLTEFTKVLLSHESFDWVITGDLSDETLNVFSVGITITGISLPPKTVTLKGFNNLKDRVIVNSFDLPGDHPDGGVRLTLDTTVTNPSQVGIDLSGIGFQTYFNDTNIGPVTSNGPFTLLPLDTSSLRLSGRLVRQTEQAGLSDVSAIFSNFIRGLDSHIFVHGDFAGPKKVTWLNDAIKSLVVEVILPNRGKLSVIKSIELGQFESHFTEKTAYDPVTSNRDVRAVFTLPFDFPVDIKALKQNIDVSTGGAPFAELVIPKGPTTTDVQQRITRPTVLNVPFAVFGDQHSAFQRFLTSMTTSTTQSMTLSGNANAEAGTDIGLLSLTGIEFSVNTSIAGLQCLTSKPSLVTYFDVNHGFQDYLLIKVNLSLFNPSNITLGVGDVEFDLVFRNQHVGTAVVANFLLRPGNVSCPTDVHFQPRHDAASAGQVLLENYLQGVTSDLTIQGSQRSTAIDSLKPALSTIRLTPVEIPALHRNLISSARLELPTDVVQTRKASASFTLDNPFTASINVFNILSTVTYQEFMIGKIDYLDLSSSPLHADGHSSITSPRLPFVLEMEPSTIVHLVLLGAQNNNVDLGPLVDLFKIVVQNPNYNTRITTGVSLQWPSYVSGKQFDMAGAILDSLTNLMVTLDIETQVKVDEYSTKLTFKQFNVAAITNETALYLIGAVAPPIVQTLVDNANLSFSTANITNLSDGGFDLELHGFLTNIGPLDTLIEFVDPVTVTWQGNDIATIIIPPICAAANVGVPDYHTNAHLTIIDEHQFIGFATFLLHNASFTWTIHTNNLRVIALGTIFDGVSLSKDITLKAFNGLPSITISDFQLPSDDPAGGIHIEADSVITSPSQVGIDLGTVVFHASFEGTDIGRTSSLCPVHQWYLAPESETKAHLSGRITPKSSTELIAIGRLFSEFLVGHNQNLIIQGDLVQPSGNVAVGWLSSAFKTLELQVILPGQIYEIVESITIYDLEVMMTEQDEAFAPLASSRRIVARYKNPFGFSLQVFQASEDIILGAGGEDAIDLKLPLSNTVSGVSTGNTAELEITFSKRPLKSLNDRVFSAFLASITDTQGIQLELRGSADIVAKTAIGNVPISNIPFNVTSSLIGINSFGNNAWLHNVSITGSGRNGVKRYIIASLTALLHNPSDITLLIKDISLAVFYRDVKIGRAVINTLNLVPGENMVSSEFHYEPDDANDPIAQTFLSNFIQTGDTLPLSIKGDSSSTPYPSLVPAIEGISLFTGLTGLNVPPIITHINVYIPLSAVIDNLVFVDFDIANPLDTDMHIRLVEVDSGIHGQIYAHFKQYFASFSIPAKGTANSGRFGNVRLTMGAILSSVIIPWGRLDVFSKATVTIGNDGYTIPSLDIKQHDVTTTYDLAGYNVSRAVGDFQQACKNLTWTPAALTKPQFSADYVERRDKWV</sequence>
<dbReference type="Proteomes" id="UP001207468">
    <property type="component" value="Unassembled WGS sequence"/>
</dbReference>
<evidence type="ECO:0000313" key="1">
    <source>
        <dbReference type="EMBL" id="KAI9459105.1"/>
    </source>
</evidence>
<proteinExistence type="predicted"/>
<accession>A0ACC0U3U0</accession>
<dbReference type="EMBL" id="JAGFNK010000202">
    <property type="protein sequence ID" value="KAI9459105.1"/>
    <property type="molecule type" value="Genomic_DNA"/>
</dbReference>
<reference evidence="1" key="1">
    <citation type="submission" date="2021-03" db="EMBL/GenBank/DDBJ databases">
        <title>Evolutionary priming and transition to the ectomycorrhizal habit in an iconic lineage of mushroom-forming fungi: is preadaptation a requirement?</title>
        <authorList>
            <consortium name="DOE Joint Genome Institute"/>
            <person name="Looney B.P."/>
            <person name="Miyauchi S."/>
            <person name="Morin E."/>
            <person name="Drula E."/>
            <person name="Courty P.E."/>
            <person name="Chicoki N."/>
            <person name="Fauchery L."/>
            <person name="Kohler A."/>
            <person name="Kuo A."/>
            <person name="LaButti K."/>
            <person name="Pangilinan J."/>
            <person name="Lipzen A."/>
            <person name="Riley R."/>
            <person name="Andreopoulos W."/>
            <person name="He G."/>
            <person name="Johnson J."/>
            <person name="Barry K.W."/>
            <person name="Grigoriev I.V."/>
            <person name="Nagy L."/>
            <person name="Hibbett D."/>
            <person name="Henrissat B."/>
            <person name="Matheny P.B."/>
            <person name="Labbe J."/>
            <person name="Martin A.F."/>
        </authorList>
    </citation>
    <scope>NUCLEOTIDE SEQUENCE</scope>
    <source>
        <strain evidence="1">BPL698</strain>
    </source>
</reference>